<evidence type="ECO:0000259" key="1">
    <source>
        <dbReference type="PROSITE" id="PS50022"/>
    </source>
</evidence>
<dbReference type="Gene3D" id="2.60.120.260">
    <property type="entry name" value="Galactose-binding domain-like"/>
    <property type="match status" value="1"/>
</dbReference>
<dbReference type="InterPro" id="IPR008979">
    <property type="entry name" value="Galactose-bd-like_sf"/>
</dbReference>
<evidence type="ECO:0000313" key="3">
    <source>
        <dbReference type="Proteomes" id="UP000179807"/>
    </source>
</evidence>
<evidence type="ECO:0000313" key="2">
    <source>
        <dbReference type="EMBL" id="OHS95288.1"/>
    </source>
</evidence>
<gene>
    <name evidence="2" type="ORF">TRFO_38629</name>
</gene>
<dbReference type="AlphaFoldDB" id="A0A1J4J832"/>
<dbReference type="SUPFAM" id="SSF49785">
    <property type="entry name" value="Galactose-binding domain-like"/>
    <property type="match status" value="1"/>
</dbReference>
<proteinExistence type="predicted"/>
<dbReference type="VEuPathDB" id="TrichDB:TRFO_38629"/>
<keyword evidence="3" id="KW-1185">Reference proteome</keyword>
<name>A0A1J4J832_9EUKA</name>
<accession>A0A1J4J832</accession>
<dbReference type="OrthoDB" id="20133at2759"/>
<feature type="domain" description="F5/8 type C" evidence="1">
    <location>
        <begin position="305"/>
        <end position="451"/>
    </location>
</feature>
<dbReference type="PROSITE" id="PS50022">
    <property type="entry name" value="FA58C_3"/>
    <property type="match status" value="1"/>
</dbReference>
<dbReference type="Proteomes" id="UP000179807">
    <property type="component" value="Unassembled WGS sequence"/>
</dbReference>
<reference evidence="2" key="1">
    <citation type="submission" date="2016-10" db="EMBL/GenBank/DDBJ databases">
        <authorList>
            <person name="Benchimol M."/>
            <person name="Almeida L.G."/>
            <person name="Vasconcelos A.T."/>
            <person name="Perreira-Neves A."/>
            <person name="Rosa I.A."/>
            <person name="Tasca T."/>
            <person name="Bogo M.R."/>
            <person name="de Souza W."/>
        </authorList>
    </citation>
    <scope>NUCLEOTIDE SEQUENCE [LARGE SCALE GENOMIC DNA]</scope>
    <source>
        <strain evidence="2">K</strain>
    </source>
</reference>
<dbReference type="RefSeq" id="XP_068348425.1">
    <property type="nucleotide sequence ID" value="XM_068512163.1"/>
</dbReference>
<dbReference type="InterPro" id="IPR000421">
    <property type="entry name" value="FA58C"/>
</dbReference>
<comment type="caution">
    <text evidence="2">The sequence shown here is derived from an EMBL/GenBank/DDBJ whole genome shotgun (WGS) entry which is preliminary data.</text>
</comment>
<organism evidence="2 3">
    <name type="scientific">Tritrichomonas foetus</name>
    <dbReference type="NCBI Taxonomy" id="1144522"/>
    <lineage>
        <taxon>Eukaryota</taxon>
        <taxon>Metamonada</taxon>
        <taxon>Parabasalia</taxon>
        <taxon>Tritrichomonadida</taxon>
        <taxon>Tritrichomonadidae</taxon>
        <taxon>Tritrichomonas</taxon>
    </lineage>
</organism>
<dbReference type="Pfam" id="PF00754">
    <property type="entry name" value="F5_F8_type_C"/>
    <property type="match status" value="1"/>
</dbReference>
<dbReference type="GeneID" id="94846867"/>
<protein>
    <recommendedName>
        <fullName evidence="1">F5/8 type C domain-containing protein</fullName>
    </recommendedName>
</protein>
<dbReference type="EMBL" id="MLAK01001258">
    <property type="protein sequence ID" value="OHS95288.1"/>
    <property type="molecule type" value="Genomic_DNA"/>
</dbReference>
<sequence>MYDNLAFSDVNLKLIDHSLYPKDFTFICGEKTFSVNRIIADIISPISKTLHIVDSSLDYLDIGRESNLKYVKALACGEELKITKNNAAEVNNTLHQLGTAGLEELLLIKQRENIKDQNEIVFDSLDEAISNMLLLAALQKDTKFEDIFISKTFYQITIDQANEIGVDNLQRILSRPELCLRNEDFLLDLILDLSCSKSKEFLSLLEFVEFSNTNDQNISRLFNEISFNDLNNNIWKALSKRFDSYSYSSPDQNALQRNNLNNNQNQNEIENERSFSLFGRYLGSVVDLDINNMDPYRGIISYLNEISHGDSLQSGLIDISASTCLDLHKMNPRNVIHNDANYFASKNLANQFITINLKRPAIITGYTLATCRSMSHAEHIKSWVFEVSRDGQRWVIADEQKNHRGMNQAGAFYTFKLEKSMKCSQVRIRSIGPNWEGSDYLSIATIELFGQIIKPVF</sequence>